<proteinExistence type="inferred from homology"/>
<feature type="chain" id="PRO_5011833393" description="Carboxylic ester hydrolase" evidence="7">
    <location>
        <begin position="19"/>
        <end position="527"/>
    </location>
</feature>
<dbReference type="AlphaFoldDB" id="A0A1M2W022"/>
<dbReference type="Proteomes" id="UP000184267">
    <property type="component" value="Unassembled WGS sequence"/>
</dbReference>
<evidence type="ECO:0000256" key="3">
    <source>
        <dbReference type="ARBA" id="ARBA00022729"/>
    </source>
</evidence>
<evidence type="ECO:0000256" key="2">
    <source>
        <dbReference type="ARBA" id="ARBA00022651"/>
    </source>
</evidence>
<dbReference type="PANTHER" id="PTHR33938">
    <property type="entry name" value="FERULOYL ESTERASE B-RELATED"/>
    <property type="match status" value="1"/>
</dbReference>
<dbReference type="EMBL" id="MNAD01000423">
    <property type="protein sequence ID" value="OJT13143.1"/>
    <property type="molecule type" value="Genomic_DNA"/>
</dbReference>
<dbReference type="Pfam" id="PF07519">
    <property type="entry name" value="Tannase"/>
    <property type="match status" value="2"/>
</dbReference>
<evidence type="ECO:0000313" key="8">
    <source>
        <dbReference type="EMBL" id="OJT13143.1"/>
    </source>
</evidence>
<evidence type="ECO:0000313" key="9">
    <source>
        <dbReference type="Proteomes" id="UP000184267"/>
    </source>
</evidence>
<dbReference type="EC" id="3.1.1.-" evidence="7"/>
<keyword evidence="1" id="KW-0719">Serine esterase</keyword>
<comment type="similarity">
    <text evidence="7">Belongs to the tannase family.</text>
</comment>
<dbReference type="OrthoDB" id="3039123at2759"/>
<gene>
    <name evidence="8" type="ORF">TRAPUB_10298</name>
</gene>
<comment type="catalytic activity">
    <reaction evidence="6">
        <text>feruloyl-polysaccharide + H2O = ferulate + polysaccharide.</text>
        <dbReference type="EC" id="3.1.1.73"/>
    </reaction>
</comment>
<reference evidence="8 9" key="1">
    <citation type="submission" date="2016-10" db="EMBL/GenBank/DDBJ databases">
        <title>Genome sequence of the basidiomycete white-rot fungus Trametes pubescens.</title>
        <authorList>
            <person name="Makela M.R."/>
            <person name="Granchi Z."/>
            <person name="Peng M."/>
            <person name="De Vries R.P."/>
            <person name="Grigoriev I."/>
            <person name="Riley R."/>
            <person name="Hilden K."/>
        </authorList>
    </citation>
    <scope>NUCLEOTIDE SEQUENCE [LARGE SCALE GENOMIC DNA]</scope>
    <source>
        <strain evidence="8 9">FBCC735</strain>
    </source>
</reference>
<accession>A0A1M2W022</accession>
<sequence length="527" mass="56586">MFTLAALVLVSVLQFSAAMGGADAIRRKTSPSTACLEFSPSGLAGVVVAERTYYPANTTVQISNDFLGFGSSSLPAFCRLQLLVTTNATAGSFANTEVWLPDAAVWNKRMLTVGDGGLSGGGTNDCGLRVFDSRRSLGFLVDVMALGTRAIPHGFAGVSTNGGHNSSAFDGTWGGPHNDNTIIDFGWRAVHLSVLAGKDVVKQFYNQAPKRSYYLGCSTDNPTDVGAPANWMSRLVSWGAHLAQLVEPATSPHFIPEATWTGVIAPEVMRQCDALDGVTDNVINDPSVCHFRPETLACAPNQDPTTCLNAEQLTVLRQIYADYYEDGVLVFTGFNLGGEDVYFADLLGVAPNPLVTGWLQYMVLNDTTWTVDRYNSSVYKIADAVNPGNTDAIDPDLRAFAAAPHSGKVLHYFGLTDEIISPRNSLHYYDTVRAHALSTRGVDGGHGANSFGGPFQQTVPHDPAHDILAALIHWVEDGIAPTTITATKFNNDSAADGVAFTRPLCMHPLKVRFREGDQRDAASFECV</sequence>
<keyword evidence="3 7" id="KW-0732">Signal</keyword>
<keyword evidence="2" id="KW-0119">Carbohydrate metabolism</keyword>
<dbReference type="OMA" id="TRPLCMH"/>
<name>A0A1M2W022_TRAPU</name>
<evidence type="ECO:0000256" key="1">
    <source>
        <dbReference type="ARBA" id="ARBA00022487"/>
    </source>
</evidence>
<keyword evidence="2" id="KW-0624">Polysaccharide degradation</keyword>
<evidence type="ECO:0000256" key="6">
    <source>
        <dbReference type="ARBA" id="ARBA00034075"/>
    </source>
</evidence>
<evidence type="ECO:0000256" key="7">
    <source>
        <dbReference type="RuleBase" id="RU361238"/>
    </source>
</evidence>
<evidence type="ECO:0000256" key="4">
    <source>
        <dbReference type="ARBA" id="ARBA00022801"/>
    </source>
</evidence>
<keyword evidence="9" id="KW-1185">Reference proteome</keyword>
<keyword evidence="4 7" id="KW-0378">Hydrolase</keyword>
<dbReference type="GO" id="GO:0030600">
    <property type="term" value="F:feruloyl esterase activity"/>
    <property type="evidence" value="ECO:0007669"/>
    <property type="project" value="UniProtKB-EC"/>
</dbReference>
<evidence type="ECO:0000256" key="5">
    <source>
        <dbReference type="ARBA" id="ARBA00023157"/>
    </source>
</evidence>
<protein>
    <recommendedName>
        <fullName evidence="7">Carboxylic ester hydrolase</fullName>
        <ecNumber evidence="7">3.1.1.-</ecNumber>
    </recommendedName>
</protein>
<comment type="caution">
    <text evidence="8">The sequence shown here is derived from an EMBL/GenBank/DDBJ whole genome shotgun (WGS) entry which is preliminary data.</text>
</comment>
<keyword evidence="5" id="KW-1015">Disulfide bond</keyword>
<dbReference type="PANTHER" id="PTHR33938:SF15">
    <property type="entry name" value="FERULOYL ESTERASE B-RELATED"/>
    <property type="match status" value="1"/>
</dbReference>
<feature type="signal peptide" evidence="7">
    <location>
        <begin position="1"/>
        <end position="18"/>
    </location>
</feature>
<dbReference type="InterPro" id="IPR011118">
    <property type="entry name" value="Tannase/feruloyl_esterase"/>
</dbReference>
<dbReference type="GO" id="GO:0045493">
    <property type="term" value="P:xylan catabolic process"/>
    <property type="evidence" value="ECO:0007669"/>
    <property type="project" value="UniProtKB-KW"/>
</dbReference>
<organism evidence="8 9">
    <name type="scientific">Trametes pubescens</name>
    <name type="common">White-rot fungus</name>
    <dbReference type="NCBI Taxonomy" id="154538"/>
    <lineage>
        <taxon>Eukaryota</taxon>
        <taxon>Fungi</taxon>
        <taxon>Dikarya</taxon>
        <taxon>Basidiomycota</taxon>
        <taxon>Agaricomycotina</taxon>
        <taxon>Agaricomycetes</taxon>
        <taxon>Polyporales</taxon>
        <taxon>Polyporaceae</taxon>
        <taxon>Trametes</taxon>
    </lineage>
</organism>
<keyword evidence="2" id="KW-0858">Xylan degradation</keyword>